<dbReference type="GO" id="GO:0008047">
    <property type="term" value="F:enzyme activator activity"/>
    <property type="evidence" value="ECO:0007669"/>
    <property type="project" value="InterPro"/>
</dbReference>
<proteinExistence type="predicted"/>
<keyword evidence="2" id="KW-0963">Cytoplasm</keyword>
<dbReference type="InterPro" id="IPR010334">
    <property type="entry name" value="Dcp1"/>
</dbReference>
<evidence type="ECO:0000256" key="1">
    <source>
        <dbReference type="ARBA" id="ARBA00004496"/>
    </source>
</evidence>
<dbReference type="EMBL" id="JAGGNH010000006">
    <property type="protein sequence ID" value="KAJ0969702.1"/>
    <property type="molecule type" value="Genomic_DNA"/>
</dbReference>
<accession>A0A9D5CBV3</accession>
<organism evidence="3 4">
    <name type="scientific">Dioscorea zingiberensis</name>
    <dbReference type="NCBI Taxonomy" id="325984"/>
    <lineage>
        <taxon>Eukaryota</taxon>
        <taxon>Viridiplantae</taxon>
        <taxon>Streptophyta</taxon>
        <taxon>Embryophyta</taxon>
        <taxon>Tracheophyta</taxon>
        <taxon>Spermatophyta</taxon>
        <taxon>Magnoliopsida</taxon>
        <taxon>Liliopsida</taxon>
        <taxon>Dioscoreales</taxon>
        <taxon>Dioscoreaceae</taxon>
        <taxon>Dioscorea</taxon>
    </lineage>
</organism>
<dbReference type="AlphaFoldDB" id="A0A9D5CBV3"/>
<dbReference type="GO" id="GO:0000932">
    <property type="term" value="C:P-body"/>
    <property type="evidence" value="ECO:0007669"/>
    <property type="project" value="TreeGrafter"/>
</dbReference>
<dbReference type="GO" id="GO:0000290">
    <property type="term" value="P:deadenylation-dependent decapping of nuclear-transcribed mRNA"/>
    <property type="evidence" value="ECO:0007669"/>
    <property type="project" value="InterPro"/>
</dbReference>
<evidence type="ECO:0000256" key="2">
    <source>
        <dbReference type="ARBA" id="ARBA00022490"/>
    </source>
</evidence>
<name>A0A9D5CBV3_9LILI</name>
<dbReference type="GO" id="GO:0031087">
    <property type="term" value="P:deadenylation-independent decapping of nuclear-transcribed mRNA"/>
    <property type="evidence" value="ECO:0007669"/>
    <property type="project" value="TreeGrafter"/>
</dbReference>
<dbReference type="GO" id="GO:0003729">
    <property type="term" value="F:mRNA binding"/>
    <property type="evidence" value="ECO:0007669"/>
    <property type="project" value="TreeGrafter"/>
</dbReference>
<dbReference type="OrthoDB" id="440673at2759"/>
<evidence type="ECO:0000313" key="4">
    <source>
        <dbReference type="Proteomes" id="UP001085076"/>
    </source>
</evidence>
<reference evidence="3" key="1">
    <citation type="submission" date="2021-03" db="EMBL/GenBank/DDBJ databases">
        <authorList>
            <person name="Li Z."/>
            <person name="Yang C."/>
        </authorList>
    </citation>
    <scope>NUCLEOTIDE SEQUENCE</scope>
    <source>
        <strain evidence="3">Dzin_1.0</strain>
        <tissue evidence="3">Leaf</tissue>
    </source>
</reference>
<evidence type="ECO:0000313" key="3">
    <source>
        <dbReference type="EMBL" id="KAJ0969702.1"/>
    </source>
</evidence>
<dbReference type="PANTHER" id="PTHR16290:SF0">
    <property type="entry name" value="DECAPPING PROTEIN 1, ISOFORM A"/>
    <property type="match status" value="1"/>
</dbReference>
<protein>
    <submittedName>
        <fullName evidence="3">Uncharacterized protein</fullName>
    </submittedName>
</protein>
<comment type="caution">
    <text evidence="3">The sequence shown here is derived from an EMBL/GenBank/DDBJ whole genome shotgun (WGS) entry which is preliminary data.</text>
</comment>
<dbReference type="Proteomes" id="UP001085076">
    <property type="component" value="Miscellaneous, Linkage group lg06"/>
</dbReference>
<sequence length="194" mass="22353">MAQSWKLMCQISRSPQSTRVPQSHRILQRIKSTFVEILMKLRPICLFYEFNIRLEISGECRMRYRVLLFRNIKRWLKCDMEERVRRSLIIEHLTELFWILNAYSKVPPKPKVSSTKRCSEFEELEAVPSLSVMEGPLEPPTSSTVTSVSDVADDSFCEFLQFEKVLAAMNIGIAPNTVIPEQTHQSSAAVSITI</sequence>
<dbReference type="PANTHER" id="PTHR16290">
    <property type="entry name" value="TRANSCRIPTION FACTOR SMIF DECAPPING ENZYME DCP1"/>
    <property type="match status" value="1"/>
</dbReference>
<gene>
    <name evidence="3" type="ORF">J5N97_022579</name>
</gene>
<reference evidence="3" key="2">
    <citation type="journal article" date="2022" name="Hortic Res">
        <title>The genome of Dioscorea zingiberensis sheds light on the biosynthesis, origin and evolution of the medicinally important diosgenin saponins.</title>
        <authorList>
            <person name="Li Y."/>
            <person name="Tan C."/>
            <person name="Li Z."/>
            <person name="Guo J."/>
            <person name="Li S."/>
            <person name="Chen X."/>
            <person name="Wang C."/>
            <person name="Dai X."/>
            <person name="Yang H."/>
            <person name="Song W."/>
            <person name="Hou L."/>
            <person name="Xu J."/>
            <person name="Tong Z."/>
            <person name="Xu A."/>
            <person name="Yuan X."/>
            <person name="Wang W."/>
            <person name="Yang Q."/>
            <person name="Chen L."/>
            <person name="Sun Z."/>
            <person name="Wang K."/>
            <person name="Pan B."/>
            <person name="Chen J."/>
            <person name="Bao Y."/>
            <person name="Liu F."/>
            <person name="Qi X."/>
            <person name="Gang D.R."/>
            <person name="Wen J."/>
            <person name="Li J."/>
        </authorList>
    </citation>
    <scope>NUCLEOTIDE SEQUENCE</scope>
    <source>
        <strain evidence="3">Dzin_1.0</strain>
    </source>
</reference>
<keyword evidence="4" id="KW-1185">Reference proteome</keyword>
<comment type="subcellular location">
    <subcellularLocation>
        <location evidence="1">Cytoplasm</location>
    </subcellularLocation>
</comment>